<protein>
    <submittedName>
        <fullName evidence="3">Uncharacterized protein</fullName>
    </submittedName>
</protein>
<evidence type="ECO:0000256" key="2">
    <source>
        <dbReference type="SAM" id="MobiDB-lite"/>
    </source>
</evidence>
<organism evidence="3 4">
    <name type="scientific">Rariglobus hedericola</name>
    <dbReference type="NCBI Taxonomy" id="2597822"/>
    <lineage>
        <taxon>Bacteria</taxon>
        <taxon>Pseudomonadati</taxon>
        <taxon>Verrucomicrobiota</taxon>
        <taxon>Opitutia</taxon>
        <taxon>Opitutales</taxon>
        <taxon>Opitutaceae</taxon>
        <taxon>Rariglobus</taxon>
    </lineage>
</organism>
<sequence>MNKTLLLILCDFLLLTLLALTDWQKAAPVQPAAPLPPASVTPGAGAATKDDDIVSLMKLSLEDERTQRDQLSQQLQTTQTTLSDRDKSLAETSTALADTRAKADDLSSKYTKAAADASLTKEQLDQLRKDLEKRQAEAERQAKELAALEKQQAEARAKIEDLNVSVRVAEQEKQLLRTAAESLKVQVEAEREERIKVQAATTQLAQGVGQLADSSTALTKEIRDNRPINVNILFNDFLANRVQTSFVGTRPGLFGVKTENKDTRTIFVTDGRDTFALFHINDTPFTLSEINWNWNTLKAEFRKDGYSTTSERLTFLAVDPRVAVMPVTAEQQAALGVKAYPIALEPFKYTEALLIANGGTGYGEIPFKLDPANPSYVRMDNRLVRRLFGDFSPSRGDLVLSKTGELLGIMVNSEYCALVNNFLPSQVIRTGDDLASRPTAKQFDDLTLRLRKLPLRIQQ</sequence>
<feature type="coiled-coil region" evidence="1">
    <location>
        <begin position="114"/>
        <end position="200"/>
    </location>
</feature>
<dbReference type="Proteomes" id="UP000315648">
    <property type="component" value="Unassembled WGS sequence"/>
</dbReference>
<dbReference type="OrthoDB" id="181250at2"/>
<dbReference type="RefSeq" id="WP_144230928.1">
    <property type="nucleotide sequence ID" value="NZ_CBCRVV010000011.1"/>
</dbReference>
<accession>A0A556QKG1</accession>
<keyword evidence="4" id="KW-1185">Reference proteome</keyword>
<feature type="region of interest" description="Disordered" evidence="2">
    <location>
        <begin position="65"/>
        <end position="87"/>
    </location>
</feature>
<evidence type="ECO:0000256" key="1">
    <source>
        <dbReference type="SAM" id="Coils"/>
    </source>
</evidence>
<proteinExistence type="predicted"/>
<dbReference type="EMBL" id="VMBG01000002">
    <property type="protein sequence ID" value="TSJ77107.1"/>
    <property type="molecule type" value="Genomic_DNA"/>
</dbReference>
<evidence type="ECO:0000313" key="4">
    <source>
        <dbReference type="Proteomes" id="UP000315648"/>
    </source>
</evidence>
<comment type="caution">
    <text evidence="3">The sequence shown here is derived from an EMBL/GenBank/DDBJ whole genome shotgun (WGS) entry which is preliminary data.</text>
</comment>
<reference evidence="3 4" key="1">
    <citation type="submission" date="2019-07" db="EMBL/GenBank/DDBJ databases">
        <title>Description of 53C-WASEF.</title>
        <authorList>
            <person name="Pitt A."/>
            <person name="Hahn M.W."/>
        </authorList>
    </citation>
    <scope>NUCLEOTIDE SEQUENCE [LARGE SCALE GENOMIC DNA]</scope>
    <source>
        <strain evidence="3 4">53C-WASEF</strain>
    </source>
</reference>
<dbReference type="AlphaFoldDB" id="A0A556QKG1"/>
<keyword evidence="1" id="KW-0175">Coiled coil</keyword>
<feature type="compositionally biased region" description="Low complexity" evidence="2">
    <location>
        <begin position="69"/>
        <end position="82"/>
    </location>
</feature>
<gene>
    <name evidence="3" type="ORF">FPL22_13470</name>
</gene>
<name>A0A556QKG1_9BACT</name>
<evidence type="ECO:0000313" key="3">
    <source>
        <dbReference type="EMBL" id="TSJ77107.1"/>
    </source>
</evidence>